<dbReference type="Proteomes" id="UP000620124">
    <property type="component" value="Unassembled WGS sequence"/>
</dbReference>
<organism evidence="7 8">
    <name type="scientific">Mycena venus</name>
    <dbReference type="NCBI Taxonomy" id="2733690"/>
    <lineage>
        <taxon>Eukaryota</taxon>
        <taxon>Fungi</taxon>
        <taxon>Dikarya</taxon>
        <taxon>Basidiomycota</taxon>
        <taxon>Agaricomycotina</taxon>
        <taxon>Agaricomycetes</taxon>
        <taxon>Agaricomycetidae</taxon>
        <taxon>Agaricales</taxon>
        <taxon>Marasmiineae</taxon>
        <taxon>Mycenaceae</taxon>
        <taxon>Mycena</taxon>
    </lineage>
</organism>
<dbReference type="GO" id="GO:0000981">
    <property type="term" value="F:DNA-binding transcription factor activity, RNA polymerase II-specific"/>
    <property type="evidence" value="ECO:0007669"/>
    <property type="project" value="InterPro"/>
</dbReference>
<keyword evidence="2" id="KW-0479">Metal-binding</keyword>
<name>A0A8H7CTC8_9AGAR</name>
<evidence type="ECO:0000313" key="7">
    <source>
        <dbReference type="EMBL" id="KAF7347336.1"/>
    </source>
</evidence>
<dbReference type="AlphaFoldDB" id="A0A8H7CTC8"/>
<dbReference type="Pfam" id="PF04082">
    <property type="entry name" value="Fungal_trans"/>
    <property type="match status" value="1"/>
</dbReference>
<evidence type="ECO:0000256" key="3">
    <source>
        <dbReference type="ARBA" id="ARBA00023015"/>
    </source>
</evidence>
<dbReference type="Gene3D" id="4.10.240.10">
    <property type="entry name" value="Zn(2)-C6 fungal-type DNA-binding domain"/>
    <property type="match status" value="1"/>
</dbReference>
<evidence type="ECO:0000256" key="4">
    <source>
        <dbReference type="ARBA" id="ARBA00023163"/>
    </source>
</evidence>
<evidence type="ECO:0000256" key="2">
    <source>
        <dbReference type="ARBA" id="ARBA00022723"/>
    </source>
</evidence>
<evidence type="ECO:0000259" key="6">
    <source>
        <dbReference type="PROSITE" id="PS50048"/>
    </source>
</evidence>
<dbReference type="GO" id="GO:0008270">
    <property type="term" value="F:zinc ion binding"/>
    <property type="evidence" value="ECO:0007669"/>
    <property type="project" value="InterPro"/>
</dbReference>
<sequence>MVFENSSSADSKTVLRRNQACYYCRHRKTRCDGQRPICGPCLRASHEDDCEYTDNLRRSRAEILEEDIRSIQTRINQLEHPEAPNASVSLHKPYMQARDPAQIPGLHQILDTFHEPVLSAPPSMSIKTETGTSASIITDSWWNSDEPPKHMVENFLDTFLPYTSDWGFFLDFDNFRRDALLPLPNGHHSRPSPALLAAVYLAAITLSTSPTLKSHEKTFLMRALSALPISLSGLHPRKVLHGLQAEIILATYFFSRGKFTEGMYHTATAVSLAVSSGLHKIRVEAPSSLAGHSIDSQEAERVDAWFAILTLDKAWAGALGTHSNWNNTRDALETGDSDVLTTDMSPRTLLVNTVVLWERANSLAARWDPEMRAQDSRDFFSAFNTLDEHIENFRRTVTRLAAEGSCDRPIIVGCFIAHAATITLHAPFASDGVSRHKSIAAATAVLVAAADMKLEGVGYINPIVGPVWATACRVVVEEIRVRDGNHDTDELASVFARGFAAMRMYAESCPLMYYHIQKIQDAYNMLAEKSEDAMAEP</sequence>
<dbReference type="InterPro" id="IPR050815">
    <property type="entry name" value="TF_fung"/>
</dbReference>
<gene>
    <name evidence="7" type="ORF">MVEN_01489200</name>
</gene>
<keyword evidence="5" id="KW-0539">Nucleus</keyword>
<dbReference type="CDD" id="cd12148">
    <property type="entry name" value="fungal_TF_MHR"/>
    <property type="match status" value="1"/>
</dbReference>
<comment type="caution">
    <text evidence="7">The sequence shown here is derived from an EMBL/GenBank/DDBJ whole genome shotgun (WGS) entry which is preliminary data.</text>
</comment>
<keyword evidence="4" id="KW-0804">Transcription</keyword>
<accession>A0A8H7CTC8</accession>
<evidence type="ECO:0000256" key="5">
    <source>
        <dbReference type="ARBA" id="ARBA00023242"/>
    </source>
</evidence>
<protein>
    <submittedName>
        <fullName evidence="7">Zn(2)-C6 fungal-type domain-containing protein</fullName>
    </submittedName>
</protein>
<dbReference type="OrthoDB" id="2309723at2759"/>
<dbReference type="InterPro" id="IPR036864">
    <property type="entry name" value="Zn2-C6_fun-type_DNA-bd_sf"/>
</dbReference>
<dbReference type="InterPro" id="IPR007219">
    <property type="entry name" value="XnlR_reg_dom"/>
</dbReference>
<evidence type="ECO:0000256" key="1">
    <source>
        <dbReference type="ARBA" id="ARBA00004123"/>
    </source>
</evidence>
<dbReference type="InterPro" id="IPR001138">
    <property type="entry name" value="Zn2Cys6_DnaBD"/>
</dbReference>
<feature type="domain" description="Zn(2)-C6 fungal-type" evidence="6">
    <location>
        <begin position="20"/>
        <end position="52"/>
    </location>
</feature>
<reference evidence="7" key="1">
    <citation type="submission" date="2020-05" db="EMBL/GenBank/DDBJ databases">
        <title>Mycena genomes resolve the evolution of fungal bioluminescence.</title>
        <authorList>
            <person name="Tsai I.J."/>
        </authorList>
    </citation>
    <scope>NUCLEOTIDE SEQUENCE</scope>
    <source>
        <strain evidence="7">CCC161011</strain>
    </source>
</reference>
<evidence type="ECO:0000313" key="8">
    <source>
        <dbReference type="Proteomes" id="UP000620124"/>
    </source>
</evidence>
<dbReference type="GO" id="GO:0003677">
    <property type="term" value="F:DNA binding"/>
    <property type="evidence" value="ECO:0007669"/>
    <property type="project" value="InterPro"/>
</dbReference>
<dbReference type="PANTHER" id="PTHR47338:SF29">
    <property type="entry name" value="ZN(2)-C6 FUNGAL-TYPE DOMAIN-CONTAINING PROTEIN"/>
    <property type="match status" value="1"/>
</dbReference>
<dbReference type="PROSITE" id="PS50048">
    <property type="entry name" value="ZN2_CY6_FUNGAL_2"/>
    <property type="match status" value="1"/>
</dbReference>
<dbReference type="PROSITE" id="PS00463">
    <property type="entry name" value="ZN2_CY6_FUNGAL_1"/>
    <property type="match status" value="1"/>
</dbReference>
<proteinExistence type="predicted"/>
<dbReference type="Pfam" id="PF00172">
    <property type="entry name" value="Zn_clus"/>
    <property type="match status" value="1"/>
</dbReference>
<dbReference type="SUPFAM" id="SSF57701">
    <property type="entry name" value="Zn2/Cys6 DNA-binding domain"/>
    <property type="match status" value="1"/>
</dbReference>
<keyword evidence="3" id="KW-0805">Transcription regulation</keyword>
<dbReference type="SMART" id="SM00066">
    <property type="entry name" value="GAL4"/>
    <property type="match status" value="1"/>
</dbReference>
<dbReference type="GO" id="GO:0005634">
    <property type="term" value="C:nucleus"/>
    <property type="evidence" value="ECO:0007669"/>
    <property type="project" value="UniProtKB-SubCell"/>
</dbReference>
<dbReference type="CDD" id="cd00067">
    <property type="entry name" value="GAL4"/>
    <property type="match status" value="1"/>
</dbReference>
<keyword evidence="8" id="KW-1185">Reference proteome</keyword>
<dbReference type="PANTHER" id="PTHR47338">
    <property type="entry name" value="ZN(II)2CYS6 TRANSCRIPTION FACTOR (EUROFUNG)-RELATED"/>
    <property type="match status" value="1"/>
</dbReference>
<dbReference type="EMBL" id="JACAZI010000012">
    <property type="protein sequence ID" value="KAF7347336.1"/>
    <property type="molecule type" value="Genomic_DNA"/>
</dbReference>
<dbReference type="GO" id="GO:0006351">
    <property type="term" value="P:DNA-templated transcription"/>
    <property type="evidence" value="ECO:0007669"/>
    <property type="project" value="InterPro"/>
</dbReference>
<comment type="subcellular location">
    <subcellularLocation>
        <location evidence="1">Nucleus</location>
    </subcellularLocation>
</comment>